<dbReference type="STRING" id="1296096.A0A1B9HYU1"/>
<accession>A0A1B9HYU1</accession>
<reference evidence="7" key="3">
    <citation type="submission" date="2016-07" db="EMBL/GenBank/DDBJ databases">
        <title>Evolution of pathogenesis and genome organization in the Tremellales.</title>
        <authorList>
            <person name="Cuomo C."/>
            <person name="Litvintseva A."/>
            <person name="Heitman J."/>
            <person name="Chen Y."/>
            <person name="Sun S."/>
            <person name="Springer D."/>
            <person name="Dromer F."/>
            <person name="Young S."/>
            <person name="Zeng Q."/>
            <person name="Chapman S."/>
            <person name="Gujja S."/>
            <person name="Saif S."/>
            <person name="Birren B."/>
        </authorList>
    </citation>
    <scope>NUCLEOTIDE SEQUENCE</scope>
    <source>
        <strain evidence="7">CBS 10737</strain>
    </source>
</reference>
<dbReference type="AlphaFoldDB" id="A0A1B9HYU1"/>
<reference evidence="8" key="2">
    <citation type="submission" date="2013-07" db="EMBL/GenBank/DDBJ databases">
        <authorList>
            <consortium name="The Broad Institute Genome Sequencing Platform"/>
            <person name="Cuomo C."/>
            <person name="Litvintseva A."/>
            <person name="Chen Y."/>
            <person name="Heitman J."/>
            <person name="Sun S."/>
            <person name="Springer D."/>
            <person name="Dromer F."/>
            <person name="Young S.K."/>
            <person name="Zeng Q."/>
            <person name="Gargeya S."/>
            <person name="Fitzgerald M."/>
            <person name="Abouelleil A."/>
            <person name="Alvarado L."/>
            <person name="Berlin A.M."/>
            <person name="Chapman S.B."/>
            <person name="Dewar J."/>
            <person name="Goldberg J."/>
            <person name="Griggs A."/>
            <person name="Gujja S."/>
            <person name="Hansen M."/>
            <person name="Howarth C."/>
            <person name="Imamovic A."/>
            <person name="Larimer J."/>
            <person name="McCowan C."/>
            <person name="Murphy C."/>
            <person name="Pearson M."/>
            <person name="Priest M."/>
            <person name="Roberts A."/>
            <person name="Saif S."/>
            <person name="Shea T."/>
            <person name="Sykes S."/>
            <person name="Wortman J."/>
            <person name="Nusbaum C."/>
            <person name="Birren B."/>
        </authorList>
    </citation>
    <scope>NUCLEOTIDE SEQUENCE</scope>
    <source>
        <strain evidence="8">CBS 10737</strain>
    </source>
</reference>
<feature type="domain" description="C3H1-type" evidence="6">
    <location>
        <begin position="441"/>
        <end position="469"/>
    </location>
</feature>
<feature type="compositionally biased region" description="Polar residues" evidence="5">
    <location>
        <begin position="582"/>
        <end position="601"/>
    </location>
</feature>
<feature type="compositionally biased region" description="Low complexity" evidence="5">
    <location>
        <begin position="634"/>
        <end position="648"/>
    </location>
</feature>
<organism evidence="7">
    <name type="scientific">Kwoniella pini CBS 10737</name>
    <dbReference type="NCBI Taxonomy" id="1296096"/>
    <lineage>
        <taxon>Eukaryota</taxon>
        <taxon>Fungi</taxon>
        <taxon>Dikarya</taxon>
        <taxon>Basidiomycota</taxon>
        <taxon>Agaricomycotina</taxon>
        <taxon>Tremellomycetes</taxon>
        <taxon>Tremellales</taxon>
        <taxon>Cryptococcaceae</taxon>
        <taxon>Kwoniella</taxon>
    </lineage>
</organism>
<keyword evidence="2 4" id="KW-0863">Zinc-finger</keyword>
<feature type="region of interest" description="Disordered" evidence="5">
    <location>
        <begin position="624"/>
        <end position="648"/>
    </location>
</feature>
<dbReference type="PROSITE" id="PS50103">
    <property type="entry name" value="ZF_C3H1"/>
    <property type="match status" value="1"/>
</dbReference>
<evidence type="ECO:0000259" key="6">
    <source>
        <dbReference type="PROSITE" id="PS50103"/>
    </source>
</evidence>
<proteinExistence type="predicted"/>
<dbReference type="GeneID" id="30173592"/>
<reference evidence="8" key="4">
    <citation type="submission" date="2024-02" db="EMBL/GenBank/DDBJ databases">
        <title>Comparative genomics of Cryptococcus and Kwoniella reveals pathogenesis evolution and contrasting modes of karyotype evolution via chromosome fusion or intercentromeric recombination.</title>
        <authorList>
            <person name="Coelho M.A."/>
            <person name="David-Palma M."/>
            <person name="Shea T."/>
            <person name="Bowers K."/>
            <person name="McGinley-Smith S."/>
            <person name="Mohammad A.W."/>
            <person name="Gnirke A."/>
            <person name="Yurkov A.M."/>
            <person name="Nowrousian M."/>
            <person name="Sun S."/>
            <person name="Cuomo C.A."/>
            <person name="Heitman J."/>
        </authorList>
    </citation>
    <scope>NUCLEOTIDE SEQUENCE</scope>
    <source>
        <strain evidence="8">CBS 10737</strain>
    </source>
</reference>
<name>A0A1B9HYU1_9TREE</name>
<evidence type="ECO:0000256" key="1">
    <source>
        <dbReference type="ARBA" id="ARBA00022723"/>
    </source>
</evidence>
<evidence type="ECO:0000313" key="9">
    <source>
        <dbReference type="Proteomes" id="UP000094020"/>
    </source>
</evidence>
<dbReference type="FunFam" id="4.10.1000.10:FF:000003">
    <property type="entry name" value="Zinc finger CCCH domain-containing protein"/>
    <property type="match status" value="1"/>
</dbReference>
<feature type="region of interest" description="Disordered" evidence="5">
    <location>
        <begin position="557"/>
        <end position="601"/>
    </location>
</feature>
<evidence type="ECO:0000256" key="5">
    <source>
        <dbReference type="SAM" id="MobiDB-lite"/>
    </source>
</evidence>
<dbReference type="InterPro" id="IPR036855">
    <property type="entry name" value="Znf_CCCH_sf"/>
</dbReference>
<evidence type="ECO:0000313" key="7">
    <source>
        <dbReference type="EMBL" id="OCF48445.1"/>
    </source>
</evidence>
<reference evidence="7" key="1">
    <citation type="submission" date="2013-07" db="EMBL/GenBank/DDBJ databases">
        <title>The Genome Sequence of Cryptococcus pinus CBS10737.</title>
        <authorList>
            <consortium name="The Broad Institute Genome Sequencing Platform"/>
            <person name="Cuomo C."/>
            <person name="Litvintseva A."/>
            <person name="Chen Y."/>
            <person name="Heitman J."/>
            <person name="Sun S."/>
            <person name="Springer D."/>
            <person name="Dromer F."/>
            <person name="Young S.K."/>
            <person name="Zeng Q."/>
            <person name="Gargeya S."/>
            <person name="Fitzgerald M."/>
            <person name="Abouelleil A."/>
            <person name="Alvarado L."/>
            <person name="Berlin A.M."/>
            <person name="Chapman S.B."/>
            <person name="Dewar J."/>
            <person name="Goldberg J."/>
            <person name="Griggs A."/>
            <person name="Gujja S."/>
            <person name="Hansen M."/>
            <person name="Howarth C."/>
            <person name="Imamovic A."/>
            <person name="Larimer J."/>
            <person name="McCowan C."/>
            <person name="Murphy C."/>
            <person name="Pearson M."/>
            <person name="Priest M."/>
            <person name="Roberts A."/>
            <person name="Saif S."/>
            <person name="Shea T."/>
            <person name="Sykes S."/>
            <person name="Wortman J."/>
            <person name="Nusbaum C."/>
            <person name="Birren B."/>
        </authorList>
    </citation>
    <scope>NUCLEOTIDE SEQUENCE [LARGE SCALE GENOMIC DNA]</scope>
    <source>
        <strain evidence="7">CBS 10737</strain>
    </source>
</reference>
<feature type="compositionally biased region" description="Polar residues" evidence="5">
    <location>
        <begin position="557"/>
        <end position="571"/>
    </location>
</feature>
<keyword evidence="3 4" id="KW-0862">Zinc</keyword>
<dbReference type="GO" id="GO:0008270">
    <property type="term" value="F:zinc ion binding"/>
    <property type="evidence" value="ECO:0007669"/>
    <property type="project" value="UniProtKB-KW"/>
</dbReference>
<dbReference type="GO" id="GO:0010468">
    <property type="term" value="P:regulation of gene expression"/>
    <property type="evidence" value="ECO:0007669"/>
    <property type="project" value="UniProtKB-ARBA"/>
</dbReference>
<dbReference type="Proteomes" id="UP000094020">
    <property type="component" value="Chromosome 10"/>
</dbReference>
<dbReference type="KEGG" id="kpin:30173592"/>
<evidence type="ECO:0000313" key="8">
    <source>
        <dbReference type="EMBL" id="WWC73266.1"/>
    </source>
</evidence>
<dbReference type="EMBL" id="KI894013">
    <property type="protein sequence ID" value="OCF48445.1"/>
    <property type="molecule type" value="Genomic_DNA"/>
</dbReference>
<gene>
    <name evidence="7" type="ORF">I206_05223</name>
    <name evidence="8" type="ORF">I206_107232</name>
</gene>
<keyword evidence="9" id="KW-1185">Reference proteome</keyword>
<feature type="compositionally biased region" description="Polar residues" evidence="5">
    <location>
        <begin position="624"/>
        <end position="633"/>
    </location>
</feature>
<dbReference type="RefSeq" id="XP_019009664.1">
    <property type="nucleotide sequence ID" value="XM_019156946.1"/>
</dbReference>
<keyword evidence="1 4" id="KW-0479">Metal-binding</keyword>
<dbReference type="EMBL" id="CP144528">
    <property type="protein sequence ID" value="WWC73266.1"/>
    <property type="molecule type" value="Genomic_DNA"/>
</dbReference>
<evidence type="ECO:0000256" key="3">
    <source>
        <dbReference type="ARBA" id="ARBA00022833"/>
    </source>
</evidence>
<dbReference type="InterPro" id="IPR000571">
    <property type="entry name" value="Znf_CCCH"/>
</dbReference>
<dbReference type="OrthoDB" id="410307at2759"/>
<feature type="zinc finger region" description="C3H1-type" evidence="4">
    <location>
        <begin position="441"/>
        <end position="469"/>
    </location>
</feature>
<dbReference type="SUPFAM" id="SSF90229">
    <property type="entry name" value="CCCH zinc finger"/>
    <property type="match status" value="1"/>
</dbReference>
<dbReference type="GO" id="GO:0051252">
    <property type="term" value="P:regulation of RNA metabolic process"/>
    <property type="evidence" value="ECO:0007669"/>
    <property type="project" value="UniProtKB-ARBA"/>
</dbReference>
<protein>
    <recommendedName>
        <fullName evidence="6">C3H1-type domain-containing protein</fullName>
    </recommendedName>
</protein>
<evidence type="ECO:0000256" key="2">
    <source>
        <dbReference type="ARBA" id="ARBA00022771"/>
    </source>
</evidence>
<dbReference type="SMART" id="SM00356">
    <property type="entry name" value="ZnF_C3H1"/>
    <property type="match status" value="1"/>
</dbReference>
<dbReference type="Gene3D" id="4.10.1000.10">
    <property type="entry name" value="Zinc finger, CCCH-type"/>
    <property type="match status" value="1"/>
</dbReference>
<sequence length="698" mass="76877">MAPTHSAHLTYPKSHQFTPFSQVYRPIHATASESSSDIEVTLDGMSNDINVNAVTQAEFTMQSKESSDIDSQDELDTNTNYLRKPLGNFYEEHPDYSRQPPRPRFSDGFGAIDRHLNGHRSSRDLKPAEPITIFGQADQAKAYGHVKGFVTPPLEADVRSPLAPTPSTYLRTAEQSHTSLQPSAHASRTIPRPRAVLPDLSQFATAEHIASVIASTPRQSRSDGLPVTQPFSLYGPGYTDDDIPLPQPYNTEYPHPLTAYASPQVNPNVVKKSGYGQLLQLLVQNNLPLTLGSRLYNAGFRDLESSVYLMFSFGASQGNGIPEALWSKLENSTTTNSSRLPVGIAGVSPFARPSATVGEVPPRFAQAQAAMQYGMLTPPESTFDHDYFSKYTPPRSDPDYDPTPRPSPEFYRSIRHASSTGHIGSPLQNWESHNRNGTSPFYKTELCAIWQQVGTCNYGTNCQYAHGSEELRLPRHLQNAVRRSNNPDRVITRSPQSFETFDGVSYLKPAKSVSLQSHTRFEPMTIQNNTSRYHKVIEPRRASCPPQRLLALSGIEGSNSDSASATRSQLSAGIPPPIGAERSTTNIVSGTNTPFSRQSIPSTEKWEDMPAFNLADSSYSQSSAIGSTSTQLRSEPSTMSRSLSTSSSGDYSLFSQYSEDFASKPFFPINEDLIITNNDFGNGKPRNVMESNNGQSIW</sequence>
<dbReference type="Pfam" id="PF00642">
    <property type="entry name" value="zf-CCCH"/>
    <property type="match status" value="1"/>
</dbReference>
<evidence type="ECO:0000256" key="4">
    <source>
        <dbReference type="PROSITE-ProRule" id="PRU00723"/>
    </source>
</evidence>